<gene>
    <name evidence="5" type="ORF">DA075_00570</name>
</gene>
<keyword evidence="6" id="KW-1185">Reference proteome</keyword>
<dbReference type="OrthoDB" id="1973590at2"/>
<dbReference type="Gene3D" id="2.60.120.10">
    <property type="entry name" value="Jelly Rolls"/>
    <property type="match status" value="2"/>
</dbReference>
<evidence type="ECO:0000313" key="6">
    <source>
        <dbReference type="Proteomes" id="UP000244755"/>
    </source>
</evidence>
<comment type="cofactor">
    <cofactor evidence="2">
        <name>Mn(2+)</name>
        <dbReference type="ChEBI" id="CHEBI:29035"/>
    </cofactor>
    <text evidence="2">Binds 2 manganese ions per subunit.</text>
</comment>
<feature type="binding site" evidence="2">
    <location>
        <position position="287"/>
    </location>
    <ligand>
        <name>Mn(2+)</name>
        <dbReference type="ChEBI" id="CHEBI:29035"/>
        <label>2</label>
    </ligand>
</feature>
<reference evidence="5 6" key="1">
    <citation type="submission" date="2018-04" db="EMBL/GenBank/DDBJ databases">
        <title>Methylobacterium sp. PR1016A genome.</title>
        <authorList>
            <person name="Park W."/>
        </authorList>
    </citation>
    <scope>NUCLEOTIDE SEQUENCE [LARGE SCALE GENOMIC DNA]</scope>
    <source>
        <strain evidence="5 6">PR1016A</strain>
    </source>
</reference>
<dbReference type="KEGG" id="mee:DA075_00570"/>
<dbReference type="RefSeq" id="WP_099951538.1">
    <property type="nucleotide sequence ID" value="NZ_CP028843.1"/>
</dbReference>
<dbReference type="SMART" id="SM00835">
    <property type="entry name" value="Cupin_1"/>
    <property type="match status" value="2"/>
</dbReference>
<dbReference type="CDD" id="cd20305">
    <property type="entry name" value="cupin_OxDC_C"/>
    <property type="match status" value="1"/>
</dbReference>
<evidence type="ECO:0000256" key="2">
    <source>
        <dbReference type="PIRSR" id="PIRSR617774-2"/>
    </source>
</evidence>
<keyword evidence="2" id="KW-0464">Manganese</keyword>
<dbReference type="InterPro" id="IPR011051">
    <property type="entry name" value="RmlC_Cupin_sf"/>
</dbReference>
<protein>
    <submittedName>
        <fullName evidence="5">Cupin domain-containing protein</fullName>
    </submittedName>
</protein>
<dbReference type="Pfam" id="PF00190">
    <property type="entry name" value="Cupin_1"/>
    <property type="match status" value="2"/>
</dbReference>
<accession>A0A2R4WDJ8</accession>
<keyword evidence="1 2" id="KW-0479">Metal-binding</keyword>
<dbReference type="EMBL" id="CP028843">
    <property type="protein sequence ID" value="AWB19613.1"/>
    <property type="molecule type" value="Genomic_DNA"/>
</dbReference>
<feature type="binding site" evidence="2">
    <location>
        <position position="292"/>
    </location>
    <ligand>
        <name>Mn(2+)</name>
        <dbReference type="ChEBI" id="CHEBI:29035"/>
        <label>2</label>
    </ligand>
</feature>
<dbReference type="AlphaFoldDB" id="A0A2R4WDJ8"/>
<feature type="binding site" evidence="2">
    <location>
        <position position="331"/>
    </location>
    <ligand>
        <name>Mn(2+)</name>
        <dbReference type="ChEBI" id="CHEBI:29035"/>
        <label>2</label>
    </ligand>
</feature>
<feature type="binding site" evidence="2">
    <location>
        <position position="150"/>
    </location>
    <ligand>
        <name>Mn(2+)</name>
        <dbReference type="ChEBI" id="CHEBI:29035"/>
        <label>1</label>
    </ligand>
</feature>
<feature type="signal peptide" evidence="3">
    <location>
        <begin position="1"/>
        <end position="26"/>
    </location>
</feature>
<dbReference type="PANTHER" id="PTHR35848">
    <property type="entry name" value="OXALATE-BINDING PROTEIN"/>
    <property type="match status" value="1"/>
</dbReference>
<dbReference type="InterPro" id="IPR017774">
    <property type="entry name" value="Bicupin_oxalate_deCO2ase/Oxase"/>
</dbReference>
<evidence type="ECO:0000313" key="5">
    <source>
        <dbReference type="EMBL" id="AWB19613.1"/>
    </source>
</evidence>
<evidence type="ECO:0000256" key="3">
    <source>
        <dbReference type="SAM" id="SignalP"/>
    </source>
</evidence>
<feature type="binding site" evidence="2">
    <location>
        <position position="105"/>
    </location>
    <ligand>
        <name>Mn(2+)</name>
        <dbReference type="ChEBI" id="CHEBI:29035"/>
        <label>1</label>
    </ligand>
</feature>
<keyword evidence="3" id="KW-0732">Signal</keyword>
<dbReference type="PANTHER" id="PTHR35848:SF9">
    <property type="entry name" value="SLL1358 PROTEIN"/>
    <property type="match status" value="1"/>
</dbReference>
<dbReference type="GO" id="GO:0033609">
    <property type="term" value="P:oxalate metabolic process"/>
    <property type="evidence" value="ECO:0007669"/>
    <property type="project" value="InterPro"/>
</dbReference>
<dbReference type="InterPro" id="IPR014710">
    <property type="entry name" value="RmlC-like_jellyroll"/>
</dbReference>
<feature type="chain" id="PRO_5015359077" evidence="3">
    <location>
        <begin position="27"/>
        <end position="394"/>
    </location>
</feature>
<proteinExistence type="predicted"/>
<organism evidence="5 6">
    <name type="scientific">Methylobacterium currus</name>
    <dbReference type="NCBI Taxonomy" id="2051553"/>
    <lineage>
        <taxon>Bacteria</taxon>
        <taxon>Pseudomonadati</taxon>
        <taxon>Pseudomonadota</taxon>
        <taxon>Alphaproteobacteria</taxon>
        <taxon>Hyphomicrobiales</taxon>
        <taxon>Methylobacteriaceae</taxon>
        <taxon>Methylobacterium</taxon>
    </lineage>
</organism>
<name>A0A2R4WDJ8_9HYPH</name>
<feature type="domain" description="Cupin type-1" evidence="4">
    <location>
        <begin position="239"/>
        <end position="381"/>
    </location>
</feature>
<feature type="binding site" evidence="2">
    <location>
        <position position="107"/>
    </location>
    <ligand>
        <name>Mn(2+)</name>
        <dbReference type="ChEBI" id="CHEBI:29035"/>
        <label>1</label>
    </ligand>
</feature>
<dbReference type="Proteomes" id="UP000244755">
    <property type="component" value="Chromosome 1"/>
</dbReference>
<dbReference type="InterPro" id="IPR051610">
    <property type="entry name" value="GPI/OXD"/>
</dbReference>
<feature type="domain" description="Cupin type-1" evidence="4">
    <location>
        <begin position="61"/>
        <end position="203"/>
    </location>
</feature>
<evidence type="ECO:0000259" key="4">
    <source>
        <dbReference type="SMART" id="SM00835"/>
    </source>
</evidence>
<dbReference type="InterPro" id="IPR006311">
    <property type="entry name" value="TAT_signal"/>
</dbReference>
<dbReference type="SUPFAM" id="SSF51182">
    <property type="entry name" value="RmlC-like cupins"/>
    <property type="match status" value="1"/>
</dbReference>
<dbReference type="InterPro" id="IPR006045">
    <property type="entry name" value="Cupin_1"/>
</dbReference>
<dbReference type="GO" id="GO:0046872">
    <property type="term" value="F:metal ion binding"/>
    <property type="evidence" value="ECO:0007669"/>
    <property type="project" value="UniProtKB-KW"/>
</dbReference>
<feature type="binding site" evidence="2">
    <location>
        <position position="285"/>
    </location>
    <ligand>
        <name>Mn(2+)</name>
        <dbReference type="ChEBI" id="CHEBI:29035"/>
        <label>2</label>
    </ligand>
</feature>
<feature type="binding site" evidence="2">
    <location>
        <position position="111"/>
    </location>
    <ligand>
        <name>Mn(2+)</name>
        <dbReference type="ChEBI" id="CHEBI:29035"/>
        <label>1</label>
    </ligand>
</feature>
<dbReference type="PROSITE" id="PS51318">
    <property type="entry name" value="TAT"/>
    <property type="match status" value="1"/>
</dbReference>
<evidence type="ECO:0000256" key="1">
    <source>
        <dbReference type="ARBA" id="ARBA00022723"/>
    </source>
</evidence>
<dbReference type="NCBIfam" id="TIGR03404">
    <property type="entry name" value="bicupin_oxalic"/>
    <property type="match status" value="1"/>
</dbReference>
<sequence length="394" mass="40829">MDQTSRRVFLGTLAAGGSFAVGGAFAAPDDGHAAGADVAPAGTFLRTIPRKAGEAPAFTISLDAGPIKATSGGWARDVTTRQLPIATGIAGAHLFLNPGGVREMHWHTSAEWGYIVAGHCQATVIDAAGEMEVVNFAPGDTWYFPGGHAHAIQTLGTDPCHAILAFDDGLYGEHGTFGLSDWMSRFDPAILGHALGVPEATLAALPPGETYIMQGPVLPLDGPAARAGRPLAPSRSHRYGLAGSEAIVDAAGSTMRVAPATAFPVSSGMTGLLVRLAPGAIHTPHWHPGANEWHYVLRGRTRVTLFGPDKRLAVAELGPGDCACIPRACGHSVENTGTETAEIVGVHDSGVYSETSLALWLAQAPRHLLAANLGLDEQGTAGFPTASRVFSRPA</sequence>